<accession>A0A175YMJ4</accession>
<comment type="caution">
    <text evidence="1">The sequence shown here is derived from an EMBL/GenBank/DDBJ whole genome shotgun (WGS) entry which is preliminary data.</text>
</comment>
<organism evidence="1">
    <name type="scientific">Daucus carota subsp. sativus</name>
    <name type="common">Carrot</name>
    <dbReference type="NCBI Taxonomy" id="79200"/>
    <lineage>
        <taxon>Eukaryota</taxon>
        <taxon>Viridiplantae</taxon>
        <taxon>Streptophyta</taxon>
        <taxon>Embryophyta</taxon>
        <taxon>Tracheophyta</taxon>
        <taxon>Spermatophyta</taxon>
        <taxon>Magnoliopsida</taxon>
        <taxon>eudicotyledons</taxon>
        <taxon>Gunneridae</taxon>
        <taxon>Pentapetalae</taxon>
        <taxon>asterids</taxon>
        <taxon>campanulids</taxon>
        <taxon>Apiales</taxon>
        <taxon>Apiaceae</taxon>
        <taxon>Apioideae</taxon>
        <taxon>Scandiceae</taxon>
        <taxon>Daucinae</taxon>
        <taxon>Daucus</taxon>
        <taxon>Daucus sect. Daucus</taxon>
    </lineage>
</organism>
<gene>
    <name evidence="1" type="ORF">DCAR_027759</name>
</gene>
<name>A0A175YMJ4_DAUCS</name>
<protein>
    <submittedName>
        <fullName evidence="1">Uncharacterized protein</fullName>
    </submittedName>
</protein>
<evidence type="ECO:0000313" key="1">
    <source>
        <dbReference type="EMBL" id="KZM84819.1"/>
    </source>
</evidence>
<reference evidence="1" key="1">
    <citation type="journal article" date="2016" name="Nat. Genet.">
        <title>A high-quality carrot genome assembly provides new insights into carotenoid accumulation and asterid genome evolution.</title>
        <authorList>
            <person name="Iorizzo M."/>
            <person name="Ellison S."/>
            <person name="Senalik D."/>
            <person name="Zeng P."/>
            <person name="Satapoomin P."/>
            <person name="Huang J."/>
            <person name="Bowman M."/>
            <person name="Iovene M."/>
            <person name="Sanseverino W."/>
            <person name="Cavagnaro P."/>
            <person name="Yildiz M."/>
            <person name="Macko-Podgorni A."/>
            <person name="Moranska E."/>
            <person name="Grzebelus E."/>
            <person name="Grzebelus D."/>
            <person name="Ashrafi H."/>
            <person name="Zheng Z."/>
            <person name="Cheng S."/>
            <person name="Spooner D."/>
            <person name="Van Deynze A."/>
            <person name="Simon P."/>
        </authorList>
    </citation>
    <scope>NUCLEOTIDE SEQUENCE [LARGE SCALE GENOMIC DNA]</scope>
    <source>
        <tissue evidence="1">Leaf</tissue>
    </source>
</reference>
<proteinExistence type="predicted"/>
<dbReference type="AlphaFoldDB" id="A0A175YMJ4"/>
<dbReference type="EMBL" id="LNRQ01000008">
    <property type="protein sequence ID" value="KZM84819.1"/>
    <property type="molecule type" value="Genomic_DNA"/>
</dbReference>
<dbReference type="Gramene" id="KZM84819">
    <property type="protein sequence ID" value="KZM84819"/>
    <property type="gene ID" value="DCAR_027759"/>
</dbReference>
<sequence>MHDKANDVALESTAKQKLQRERKTMIQNASLIIFSHGNK</sequence>